<dbReference type="EMBL" id="CP016761">
    <property type="protein sequence ID" value="ANX11734.1"/>
    <property type="molecule type" value="Genomic_DNA"/>
</dbReference>
<dbReference type="KEGG" id="far:ABE41_006910"/>
<dbReference type="Proteomes" id="UP000077412">
    <property type="component" value="Chromosome"/>
</dbReference>
<dbReference type="OrthoDB" id="2987322at2"/>
<keyword evidence="2" id="KW-1185">Reference proteome</keyword>
<dbReference type="STRING" id="255247.ABE41_006910"/>
<proteinExistence type="predicted"/>
<organism evidence="1 2">
    <name type="scientific">Fictibacillus arsenicus</name>
    <dbReference type="NCBI Taxonomy" id="255247"/>
    <lineage>
        <taxon>Bacteria</taxon>
        <taxon>Bacillati</taxon>
        <taxon>Bacillota</taxon>
        <taxon>Bacilli</taxon>
        <taxon>Bacillales</taxon>
        <taxon>Fictibacillaceae</taxon>
        <taxon>Fictibacillus</taxon>
    </lineage>
</organism>
<dbReference type="RefSeq" id="WP_066287988.1">
    <property type="nucleotide sequence ID" value="NZ_CP016761.1"/>
</dbReference>
<gene>
    <name evidence="1" type="ORF">ABE41_006910</name>
</gene>
<name>A0A1B1Z2V8_9BACL</name>
<evidence type="ECO:0008006" key="3">
    <source>
        <dbReference type="Google" id="ProtNLM"/>
    </source>
</evidence>
<dbReference type="AlphaFoldDB" id="A0A1B1Z2V8"/>
<protein>
    <recommendedName>
        <fullName evidence="3">ACT domain-containing protein</fullName>
    </recommendedName>
</protein>
<evidence type="ECO:0000313" key="1">
    <source>
        <dbReference type="EMBL" id="ANX11734.1"/>
    </source>
</evidence>
<accession>A0A1B1Z2V8</accession>
<sequence>MPNQLQYSLKTQFSFCVSDKKLSCILSEIANQGININGYEQSVFPTKRNFNMVRLVPGTTESQTKDDYYTVIAILRDFGVCFNQKKVIQILDLPAGVPGQINTIFGALWCKVDVFSIYIGENDSLYLDVSDNHKAICKLSQDPIKQCPKNC</sequence>
<evidence type="ECO:0000313" key="2">
    <source>
        <dbReference type="Proteomes" id="UP000077412"/>
    </source>
</evidence>
<reference evidence="1 2" key="1">
    <citation type="submission" date="2016-08" db="EMBL/GenBank/DDBJ databases">
        <title>Complete genome sequence of Fictibacillus arsenicus G25-54, a strain with toxicity to nematodes and a potential arsenic-resistance activity.</title>
        <authorList>
            <person name="Zheng Z."/>
        </authorList>
    </citation>
    <scope>NUCLEOTIDE SEQUENCE [LARGE SCALE GENOMIC DNA]</scope>
    <source>
        <strain evidence="1 2">G25-54</strain>
    </source>
</reference>